<keyword evidence="4" id="KW-1185">Reference proteome</keyword>
<reference evidence="4" key="1">
    <citation type="journal article" date="2017" name="Genome Biol.">
        <title>Comparative genomics reveals high biological diversity and specific adaptations in the industrially and medically important fungal genus Aspergillus.</title>
        <authorList>
            <person name="de Vries R.P."/>
            <person name="Riley R."/>
            <person name="Wiebenga A."/>
            <person name="Aguilar-Osorio G."/>
            <person name="Amillis S."/>
            <person name="Uchima C.A."/>
            <person name="Anderluh G."/>
            <person name="Asadollahi M."/>
            <person name="Askin M."/>
            <person name="Barry K."/>
            <person name="Battaglia E."/>
            <person name="Bayram O."/>
            <person name="Benocci T."/>
            <person name="Braus-Stromeyer S.A."/>
            <person name="Caldana C."/>
            <person name="Canovas D."/>
            <person name="Cerqueira G.C."/>
            <person name="Chen F."/>
            <person name="Chen W."/>
            <person name="Choi C."/>
            <person name="Clum A."/>
            <person name="Dos Santos R.A."/>
            <person name="Damasio A.R."/>
            <person name="Diallinas G."/>
            <person name="Emri T."/>
            <person name="Fekete E."/>
            <person name="Flipphi M."/>
            <person name="Freyberg S."/>
            <person name="Gallo A."/>
            <person name="Gournas C."/>
            <person name="Habgood R."/>
            <person name="Hainaut M."/>
            <person name="Harispe M.L."/>
            <person name="Henrissat B."/>
            <person name="Hilden K.S."/>
            <person name="Hope R."/>
            <person name="Hossain A."/>
            <person name="Karabika E."/>
            <person name="Karaffa L."/>
            <person name="Karanyi Z."/>
            <person name="Krasevec N."/>
            <person name="Kuo A."/>
            <person name="Kusch H."/>
            <person name="LaButti K."/>
            <person name="Lagendijk E.L."/>
            <person name="Lapidus A."/>
            <person name="Levasseur A."/>
            <person name="Lindquist E."/>
            <person name="Lipzen A."/>
            <person name="Logrieco A.F."/>
            <person name="MacCabe A."/>
            <person name="Maekelae M.R."/>
            <person name="Malavazi I."/>
            <person name="Melin P."/>
            <person name="Meyer V."/>
            <person name="Mielnichuk N."/>
            <person name="Miskei M."/>
            <person name="Molnar A.P."/>
            <person name="Mule G."/>
            <person name="Ngan C.Y."/>
            <person name="Orejas M."/>
            <person name="Orosz E."/>
            <person name="Ouedraogo J.P."/>
            <person name="Overkamp K.M."/>
            <person name="Park H.-S."/>
            <person name="Perrone G."/>
            <person name="Piumi F."/>
            <person name="Punt P.J."/>
            <person name="Ram A.F."/>
            <person name="Ramon A."/>
            <person name="Rauscher S."/>
            <person name="Record E."/>
            <person name="Riano-Pachon D.M."/>
            <person name="Robert V."/>
            <person name="Roehrig J."/>
            <person name="Ruller R."/>
            <person name="Salamov A."/>
            <person name="Salih N.S."/>
            <person name="Samson R.A."/>
            <person name="Sandor E."/>
            <person name="Sanguinetti M."/>
            <person name="Schuetze T."/>
            <person name="Sepcic K."/>
            <person name="Shelest E."/>
            <person name="Sherlock G."/>
            <person name="Sophianopoulou V."/>
            <person name="Squina F.M."/>
            <person name="Sun H."/>
            <person name="Susca A."/>
            <person name="Todd R.B."/>
            <person name="Tsang A."/>
            <person name="Unkles S.E."/>
            <person name="van de Wiele N."/>
            <person name="van Rossen-Uffink D."/>
            <person name="Oliveira J.V."/>
            <person name="Vesth T.C."/>
            <person name="Visser J."/>
            <person name="Yu J.-H."/>
            <person name="Zhou M."/>
            <person name="Andersen M.R."/>
            <person name="Archer D.B."/>
            <person name="Baker S.E."/>
            <person name="Benoit I."/>
            <person name="Brakhage A.A."/>
            <person name="Braus G.H."/>
            <person name="Fischer R."/>
            <person name="Frisvad J.C."/>
            <person name="Goldman G.H."/>
            <person name="Houbraken J."/>
            <person name="Oakley B."/>
            <person name="Pocsi I."/>
            <person name="Scazzocchio C."/>
            <person name="Seiboth B."/>
            <person name="vanKuyk P.A."/>
            <person name="Wortman J."/>
            <person name="Dyer P.S."/>
            <person name="Grigoriev I.V."/>
        </authorList>
    </citation>
    <scope>NUCLEOTIDE SEQUENCE [LARGE SCALE GENOMIC DNA]</scope>
    <source>
        <strain evidence="4">DTO 134E9</strain>
    </source>
</reference>
<evidence type="ECO:0000313" key="3">
    <source>
        <dbReference type="EMBL" id="OJJ40904.1"/>
    </source>
</evidence>
<evidence type="ECO:0008006" key="5">
    <source>
        <dbReference type="Google" id="ProtNLM"/>
    </source>
</evidence>
<dbReference type="RefSeq" id="XP_040694580.1">
    <property type="nucleotide sequence ID" value="XM_040838723.1"/>
</dbReference>
<dbReference type="AlphaFoldDB" id="A0A1L9S193"/>
<evidence type="ECO:0000256" key="2">
    <source>
        <dbReference type="SAM" id="SignalP"/>
    </source>
</evidence>
<evidence type="ECO:0000313" key="4">
    <source>
        <dbReference type="Proteomes" id="UP000184383"/>
    </source>
</evidence>
<feature type="region of interest" description="Disordered" evidence="1">
    <location>
        <begin position="71"/>
        <end position="92"/>
    </location>
</feature>
<dbReference type="Proteomes" id="UP000184383">
    <property type="component" value="Unassembled WGS sequence"/>
</dbReference>
<feature type="compositionally biased region" description="Low complexity" evidence="1">
    <location>
        <begin position="82"/>
        <end position="91"/>
    </location>
</feature>
<gene>
    <name evidence="3" type="ORF">ASPWEDRAFT_64245</name>
</gene>
<accession>A0A1L9S193</accession>
<feature type="signal peptide" evidence="2">
    <location>
        <begin position="1"/>
        <end position="17"/>
    </location>
</feature>
<dbReference type="EMBL" id="KV878209">
    <property type="protein sequence ID" value="OJJ40904.1"/>
    <property type="molecule type" value="Genomic_DNA"/>
</dbReference>
<keyword evidence="2" id="KW-0732">Signal</keyword>
<name>A0A1L9S193_ASPWE</name>
<evidence type="ECO:0000256" key="1">
    <source>
        <dbReference type="SAM" id="MobiDB-lite"/>
    </source>
</evidence>
<proteinExistence type="predicted"/>
<feature type="chain" id="PRO_5012634773" description="Dickkopf N-terminal cysteine-rich domain-containing protein" evidence="2">
    <location>
        <begin position="18"/>
        <end position="151"/>
    </location>
</feature>
<sequence>MRLFTFLIAAFIGSALAAPSPNPEAAGDLLSERAQCAARGGKCANDAACCVSLWCIDGKCVNQGSGKRELERSIETRETSETADTSSTDASGCAHGSPCLTGWICQDNTCVPKSARDLFRKEACRGELTSCGANLPPCCKDFHCDQGYCIH</sequence>
<dbReference type="GeneID" id="63754571"/>
<dbReference type="VEuPathDB" id="FungiDB:ASPWEDRAFT_64245"/>
<organism evidence="3 4">
    <name type="scientific">Aspergillus wentii DTO 134E9</name>
    <dbReference type="NCBI Taxonomy" id="1073089"/>
    <lineage>
        <taxon>Eukaryota</taxon>
        <taxon>Fungi</taxon>
        <taxon>Dikarya</taxon>
        <taxon>Ascomycota</taxon>
        <taxon>Pezizomycotina</taxon>
        <taxon>Eurotiomycetes</taxon>
        <taxon>Eurotiomycetidae</taxon>
        <taxon>Eurotiales</taxon>
        <taxon>Aspergillaceae</taxon>
        <taxon>Aspergillus</taxon>
        <taxon>Aspergillus subgen. Cremei</taxon>
    </lineage>
</organism>
<feature type="compositionally biased region" description="Basic and acidic residues" evidence="1">
    <location>
        <begin position="71"/>
        <end position="80"/>
    </location>
</feature>
<protein>
    <recommendedName>
        <fullName evidence="5">Dickkopf N-terminal cysteine-rich domain-containing protein</fullName>
    </recommendedName>
</protein>